<dbReference type="Pfam" id="PF13860">
    <property type="entry name" value="FlgD_ig"/>
    <property type="match status" value="1"/>
</dbReference>
<dbReference type="OrthoDB" id="9799230at2"/>
<evidence type="ECO:0000256" key="1">
    <source>
        <dbReference type="ARBA" id="ARBA00022737"/>
    </source>
</evidence>
<dbReference type="Proteomes" id="UP000004358">
    <property type="component" value="Unassembled WGS sequence"/>
</dbReference>
<feature type="domain" description="FlgD/Vpr Ig-like" evidence="3">
    <location>
        <begin position="743"/>
        <end position="790"/>
    </location>
</feature>
<dbReference type="eggNOG" id="COG3391">
    <property type="taxonomic scope" value="Bacteria"/>
</dbReference>
<dbReference type="InterPro" id="IPR011044">
    <property type="entry name" value="Quino_amine_DH_bsu"/>
</dbReference>
<dbReference type="HOGENOM" id="CLU_239671_0_0_0"/>
<evidence type="ECO:0000313" key="5">
    <source>
        <dbReference type="Proteomes" id="UP000004358"/>
    </source>
</evidence>
<accession>A3ZPL9</accession>
<dbReference type="PANTHER" id="PTHR24104:SF25">
    <property type="entry name" value="PROTEIN LIN-41"/>
    <property type="match status" value="1"/>
</dbReference>
<dbReference type="SUPFAM" id="SSF49344">
    <property type="entry name" value="CBD9-like"/>
    <property type="match status" value="1"/>
</dbReference>
<dbReference type="InterPro" id="IPR050952">
    <property type="entry name" value="TRIM-NHL_E3_ligases"/>
</dbReference>
<feature type="chain" id="PRO_5002663583" description="FlgD/Vpr Ig-like domain-containing protein" evidence="2">
    <location>
        <begin position="22"/>
        <end position="1756"/>
    </location>
</feature>
<protein>
    <recommendedName>
        <fullName evidence="3">FlgD/Vpr Ig-like domain-containing protein</fullName>
    </recommendedName>
</protein>
<keyword evidence="1" id="KW-0677">Repeat</keyword>
<dbReference type="PANTHER" id="PTHR24104">
    <property type="entry name" value="E3 UBIQUITIN-PROTEIN LIGASE NHLRC1-RELATED"/>
    <property type="match status" value="1"/>
</dbReference>
<dbReference type="SUPFAM" id="SSF63829">
    <property type="entry name" value="Calcium-dependent phosphotriesterase"/>
    <property type="match status" value="2"/>
</dbReference>
<evidence type="ECO:0000313" key="4">
    <source>
        <dbReference type="EMBL" id="EAQ81697.1"/>
    </source>
</evidence>
<organism evidence="4 5">
    <name type="scientific">Blastopirellula marina DSM 3645</name>
    <dbReference type="NCBI Taxonomy" id="314230"/>
    <lineage>
        <taxon>Bacteria</taxon>
        <taxon>Pseudomonadati</taxon>
        <taxon>Planctomycetota</taxon>
        <taxon>Planctomycetia</taxon>
        <taxon>Pirellulales</taxon>
        <taxon>Pirellulaceae</taxon>
        <taxon>Blastopirellula</taxon>
    </lineage>
</organism>
<dbReference type="InterPro" id="IPR011042">
    <property type="entry name" value="6-blade_b-propeller_TolB-like"/>
</dbReference>
<comment type="caution">
    <text evidence="4">The sequence shown here is derived from an EMBL/GenBank/DDBJ whole genome shotgun (WGS) entry which is preliminary data.</text>
</comment>
<gene>
    <name evidence="4" type="ORF">DSM3645_28987</name>
</gene>
<dbReference type="GO" id="GO:0008270">
    <property type="term" value="F:zinc ion binding"/>
    <property type="evidence" value="ECO:0007669"/>
    <property type="project" value="UniProtKB-KW"/>
</dbReference>
<evidence type="ECO:0000259" key="3">
    <source>
        <dbReference type="Pfam" id="PF13860"/>
    </source>
</evidence>
<sequence>MNRTKFSLLLFVVCCTPSLYAEDLRVVGVLGNSGEAGPELAQFADHAIYGLGVVQDEQGGLWERAGDGRLAHYSLDGRLLGQFDLPRTNSREDVLALSGDRLVLLLRGSVYTLSVDAKSGDVPQRVATSVNAMSCNAKDGRVVIASDGALQWFDLNSGQREPIVRFAETIDSINIGPDGTVYAKRRGADMHAWKSGRPVEGFPKPIGGDRPQRLGDYWYAYASHGTIKRYNSQLEPAPGVVLGGASGSFIGFLPESADLTLGRGMAVLQDGRFAVTGMEGIIQIAEWDDEQNKFRLVRRIGSAVDMQGLGLDQEGNIWTPLGAWRWNDTPDAPRTIGAPAAQDHAQPIALDGETICVLQQRHSNTFLATGPFIDEHGWSKYETDRLNGLKEVEQLRGAAVIPAEKGQLRMIVVKPDGAGYQIPLQSQGRLAGAPQPIQLGKLSNCTSLAYAQGKLFAASEGQVIAFAQNGDQPWQEIERWNQPAGNSTQPFGDTISIHSDGTQLAVSDTQRHRVLLLDPSSHRVIGQFGQLDQAGGSLETLHAPTHIAVQGNRVVVYDSANQRIVRLEQVSKFPTQSAAARVTLSPPSQTSFAESDFVDVSNLGGPRAAIALRREQGMLSISVRTEMSSPPAIELGVAGTKSMVLDSSSALIDENGFHFQVPISALVDSEEGWHEIRWGAALTWNGAGEQRERLGHVDHRATFRPLSTNPSDWAALSFAEYQRRVSEQRNEIWVEFEQPMDGKATIVVEDDQGNRIRNLIAGKATSAGKHRVAWDGLDERGRLVPPGKYHWRGVSHPGLKPDYLMNFANGDEPTFQPWGPNHSTIHDVTSNGKYVFFAAPVTEGGWALIALDAEGNWVQGYEHQHGLGINHDAIAADDRYLYCAQDGFTWGGTRGIDFKSDQWQSTWNLSLVRYDIKSGKMVDFPGKKRHLIIDEMQVGPGSKNAALEGYNLGGLAVHDGQIYVGSRQHNAVLVLDAESGKLMKKIPVQGPRMIAAADDVFVAADRGVIRLRDQKLIVPAANLDLAGIAIASNGDILVSDRHSHQIHRFDSAGKFVTKIGSPGGPYAGKYDPSRIVDPEGIDFGPDGKLWVTEDRWSPKRIHAWDLKKNQVVYEKFGVPHYGGTGAGFDPQSHRQWVGLGCRWELDFDKKSARPTHILAIDDAHFEHYHPLNYRIVREQGRTFLISFGKITIISEVHSDGSIQDCAALSDTHHFSYGCNWEPPQAYIDAYYERWPEDRKNERVGQKGDGKPYAQKGPGVLWIDRNNDGETQQEEFEFTDKSVNFGGSSWGHRQLGLSMKAPLVIDGQTKIATLAPSGFTNDGVPNYPTLAEAVANAADIALTPGHNRNNAASYDDRFGRFVINSDPEMNAYDASGKHLWSFANQWSGVHGSHKAPLPEPGVMQGTLFFLGMASFDDQADVFMLNGNHGRCFLMTSDGLYLDEMFSDVRISYVNNAYRLGGEIFGGYFGRSEENGQYYVQIGHGSYRLFGISGINQAVRISGELTVSKQQADAAEQKNLRLLVETKQDKHAVIAMAQTPPTIDGDLKDWKESPVVRWDQQGKFPVEMFGSWDEQNLYLAYRVEDGSPFVNEGRRWNTLFATGDSVDFQFAADPQANPRRNSPVPGDKRLMIAPFESKPTAVLYEHRKPDGQNPIEFTSPWRGEQVDNVEQLADAEIAVKKSRGGYSVEVKVPLAALGWKITPGTTYRGDFGVTFGDPTGHETQLRSYWANPSTMLVDDIPGEIMLHPIMWGEIEFVK</sequence>
<dbReference type="RefSeq" id="WP_002653688.1">
    <property type="nucleotide sequence ID" value="NZ_CH672376.1"/>
</dbReference>
<dbReference type="Gene3D" id="2.120.10.30">
    <property type="entry name" value="TolB, C-terminal domain"/>
    <property type="match status" value="2"/>
</dbReference>
<dbReference type="Gene3D" id="2.60.40.4070">
    <property type="match status" value="1"/>
</dbReference>
<dbReference type="Pfam" id="PF01436">
    <property type="entry name" value="NHL"/>
    <property type="match status" value="1"/>
</dbReference>
<dbReference type="EMBL" id="AANZ01000004">
    <property type="protein sequence ID" value="EAQ81697.1"/>
    <property type="molecule type" value="Genomic_DNA"/>
</dbReference>
<dbReference type="Gene3D" id="2.60.40.1190">
    <property type="match status" value="1"/>
</dbReference>
<keyword evidence="2" id="KW-0732">Signal</keyword>
<reference evidence="4 5" key="1">
    <citation type="submission" date="2006-02" db="EMBL/GenBank/DDBJ databases">
        <authorList>
            <person name="Amann R."/>
            <person name="Ferriera S."/>
            <person name="Johnson J."/>
            <person name="Kravitz S."/>
            <person name="Halpern A."/>
            <person name="Remington K."/>
            <person name="Beeson K."/>
            <person name="Tran B."/>
            <person name="Rogers Y.-H."/>
            <person name="Friedman R."/>
            <person name="Venter J.C."/>
        </authorList>
    </citation>
    <scope>NUCLEOTIDE SEQUENCE [LARGE SCALE GENOMIC DNA]</scope>
    <source>
        <strain evidence="4 5">DSM 3645</strain>
    </source>
</reference>
<evidence type="ECO:0000256" key="2">
    <source>
        <dbReference type="SAM" id="SignalP"/>
    </source>
</evidence>
<dbReference type="STRING" id="314230.DSM3645_28987"/>
<dbReference type="InterPro" id="IPR025965">
    <property type="entry name" value="FlgD/Vpr_Ig-like"/>
</dbReference>
<dbReference type="SUPFAM" id="SSF50969">
    <property type="entry name" value="YVTN repeat-like/Quinoprotein amine dehydrogenase"/>
    <property type="match status" value="1"/>
</dbReference>
<proteinExistence type="predicted"/>
<feature type="signal peptide" evidence="2">
    <location>
        <begin position="1"/>
        <end position="21"/>
    </location>
</feature>
<name>A3ZPL9_9BACT</name>
<dbReference type="InterPro" id="IPR001258">
    <property type="entry name" value="NHL_repeat"/>
</dbReference>